<evidence type="ECO:0000256" key="4">
    <source>
        <dbReference type="ARBA" id="ARBA00069124"/>
    </source>
</evidence>
<dbReference type="Pfam" id="PF01112">
    <property type="entry name" value="Asparaginase_2"/>
    <property type="match status" value="1"/>
</dbReference>
<dbReference type="InterPro" id="IPR029055">
    <property type="entry name" value="Ntn_hydrolases_N"/>
</dbReference>
<dbReference type="RefSeq" id="WP_119120541.1">
    <property type="nucleotide sequence ID" value="NZ_QXIU01000231.1"/>
</dbReference>
<dbReference type="Proteomes" id="UP000266489">
    <property type="component" value="Unassembled WGS sequence"/>
</dbReference>
<proteinExistence type="predicted"/>
<evidence type="ECO:0000256" key="7">
    <source>
        <dbReference type="PIRSR" id="PIRSR600246-3"/>
    </source>
</evidence>
<gene>
    <name evidence="8" type="ORF">SMC5_09595</name>
</gene>
<dbReference type="FunFam" id="3.60.20.30:FF:000001">
    <property type="entry name" value="Isoaspartyl peptidase/L-asparaginase"/>
    <property type="match status" value="1"/>
</dbReference>
<dbReference type="GO" id="GO:0016811">
    <property type="term" value="F:hydrolase activity, acting on carbon-nitrogen (but not peptide) bonds, in linear amides"/>
    <property type="evidence" value="ECO:0007669"/>
    <property type="project" value="UniProtKB-ARBA"/>
</dbReference>
<comment type="caution">
    <text evidence="8">The sequence shown here is derived from an EMBL/GenBank/DDBJ whole genome shotgun (WGS) entry which is preliminary data.</text>
</comment>
<dbReference type="CDD" id="cd04512">
    <property type="entry name" value="Ntn_Asparaginase_2_like"/>
    <property type="match status" value="1"/>
</dbReference>
<dbReference type="EMBL" id="QXIU01000231">
    <property type="protein sequence ID" value="RIE07506.1"/>
    <property type="molecule type" value="Genomic_DNA"/>
</dbReference>
<dbReference type="GO" id="GO:0006508">
    <property type="term" value="P:proteolysis"/>
    <property type="evidence" value="ECO:0007669"/>
    <property type="project" value="UniProtKB-KW"/>
</dbReference>
<keyword evidence="2" id="KW-0378">Hydrolase</keyword>
<keyword evidence="1" id="KW-0645">Protease</keyword>
<evidence type="ECO:0000256" key="6">
    <source>
        <dbReference type="PIRSR" id="PIRSR600246-2"/>
    </source>
</evidence>
<accession>A0A398CVU0</accession>
<dbReference type="GO" id="GO:0005737">
    <property type="term" value="C:cytoplasm"/>
    <property type="evidence" value="ECO:0007669"/>
    <property type="project" value="TreeGrafter"/>
</dbReference>
<dbReference type="AlphaFoldDB" id="A0A398CVU0"/>
<evidence type="ECO:0000256" key="2">
    <source>
        <dbReference type="ARBA" id="ARBA00022801"/>
    </source>
</evidence>
<evidence type="ECO:0000256" key="3">
    <source>
        <dbReference type="ARBA" id="ARBA00022813"/>
    </source>
</evidence>
<evidence type="ECO:0000313" key="8">
    <source>
        <dbReference type="EMBL" id="RIE07506.1"/>
    </source>
</evidence>
<organism evidence="8 9">
    <name type="scientific">Candidatus Cryosericum odellii</name>
    <dbReference type="NCBI Taxonomy" id="2290917"/>
    <lineage>
        <taxon>Bacteria</taxon>
        <taxon>Pseudomonadati</taxon>
        <taxon>Caldisericota/Cryosericota group</taxon>
        <taxon>Candidatus Cryosericota</taxon>
        <taxon>Candidatus Cryosericia</taxon>
        <taxon>Candidatus Cryosericales</taxon>
        <taxon>Candidatus Cryosericaceae</taxon>
        <taxon>Candidatus Cryosericum</taxon>
    </lineage>
</organism>
<feature type="active site" description="Nucleophile" evidence="5">
    <location>
        <position position="175"/>
    </location>
</feature>
<dbReference type="InterPro" id="IPR000246">
    <property type="entry name" value="Peptidase_T2"/>
</dbReference>
<reference evidence="8 9" key="1">
    <citation type="submission" date="2018-09" db="EMBL/GenBank/DDBJ databases">
        <title>Discovery and Ecogenomic Context for Candidatus Cryosericales, a Global Caldiserica Order Active in Thawing Permafrost.</title>
        <authorList>
            <person name="Martinez M.A."/>
            <person name="Woodcroft B.J."/>
            <person name="Ignacio Espinoza J.C."/>
            <person name="Zayed A."/>
            <person name="Singleton C.M."/>
            <person name="Boyd J."/>
            <person name="Li Y.-F."/>
            <person name="Purvine S."/>
            <person name="Maughan H."/>
            <person name="Hodgkins S.B."/>
            <person name="Anderson D."/>
            <person name="Sederholm M."/>
            <person name="Temperton B."/>
            <person name="Saleska S.R."/>
            <person name="Tyson G.W."/>
            <person name="Rich V.I."/>
        </authorList>
    </citation>
    <scope>NUCLEOTIDE SEQUENCE [LARGE SCALE GENOMIC DNA]</scope>
    <source>
        <strain evidence="8 9">SMC5</strain>
    </source>
</reference>
<feature type="binding site" evidence="6">
    <location>
        <begin position="203"/>
        <end position="206"/>
    </location>
    <ligand>
        <name>substrate</name>
    </ligand>
</feature>
<name>A0A398CVU0_9BACT</name>
<sequence>MYSIIVHGGVGAVPHEKEEVVIAGVREAVKAGSDVLAGSGSSLDAVETAIKILEDNPLFNCGTGSVLTFDGEVEMDAAVAYGPALGFGAIAGIKNIQHPISLARMVMEKTDHVLLQGGGAQEFARMMGIASHDPITEQRRVQWRAYREKFLRGEAGDWPKLKALMKEHPEFMHGTVGAVAVDEKGEVTAGTSTGGVFLKMLGRVGDTPLPGAGTYATNFGGASSTGLGESMMRTLITKTACDFMRMGLDAQGAASGAVNMLSNILGTEAGIIVVDNQGGVGFAKNTPQMPHAYFKKGMSEPVAEL</sequence>
<dbReference type="OrthoDB" id="9780217at2"/>
<feature type="binding site" evidence="6">
    <location>
        <begin position="225"/>
        <end position="228"/>
    </location>
    <ligand>
        <name>substrate</name>
    </ligand>
</feature>
<feature type="site" description="Cleavage; by autolysis" evidence="7">
    <location>
        <begin position="174"/>
        <end position="175"/>
    </location>
</feature>
<protein>
    <recommendedName>
        <fullName evidence="4">Isoaspartyl peptidase</fullName>
    </recommendedName>
</protein>
<dbReference type="GO" id="GO:0008233">
    <property type="term" value="F:peptidase activity"/>
    <property type="evidence" value="ECO:0007669"/>
    <property type="project" value="UniProtKB-KW"/>
</dbReference>
<dbReference type="SUPFAM" id="SSF56235">
    <property type="entry name" value="N-terminal nucleophile aminohydrolases (Ntn hydrolases)"/>
    <property type="match status" value="1"/>
</dbReference>
<keyword evidence="3" id="KW-0068">Autocatalytic cleavage</keyword>
<evidence type="ECO:0000256" key="1">
    <source>
        <dbReference type="ARBA" id="ARBA00022670"/>
    </source>
</evidence>
<evidence type="ECO:0000256" key="5">
    <source>
        <dbReference type="PIRSR" id="PIRSR600246-1"/>
    </source>
</evidence>
<dbReference type="PANTHER" id="PTHR10188">
    <property type="entry name" value="L-ASPARAGINASE"/>
    <property type="match status" value="1"/>
</dbReference>
<evidence type="ECO:0000313" key="9">
    <source>
        <dbReference type="Proteomes" id="UP000266489"/>
    </source>
</evidence>
<dbReference type="Gene3D" id="3.60.20.30">
    <property type="entry name" value="(Glycosyl)asparaginase"/>
    <property type="match status" value="1"/>
</dbReference>
<dbReference type="PANTHER" id="PTHR10188:SF6">
    <property type="entry name" value="N(4)-(BETA-N-ACETYLGLUCOSAMINYL)-L-ASPARAGINASE"/>
    <property type="match status" value="1"/>
</dbReference>